<sequence>MLLLRAIRSMMPKEERVIEQFIEQARHIVDAAAALEAVMQAGPEERADRTATLKRIEKDADRVAKDAGRGLHRAFITPFDRSEIQALINALDDCIDLMDEVPRLAALYGIETFDDRMMRMAAIGRRQAALLSEVMPLLTKISVHADRILHICGQISDLEDEADEILRDAMKSLIAERPEMIDFLGRREVYELLEAVTDRCDDVGDLIEGITLDQA</sequence>
<keyword evidence="2" id="KW-0614">Plasmid</keyword>
<comment type="similarity">
    <text evidence="1">Belongs to the UPF0111 family.</text>
</comment>
<dbReference type="RefSeq" id="WP_035682258.1">
    <property type="nucleotide sequence ID" value="NZ_POWG01000022.1"/>
</dbReference>
<geneLocation type="plasmid" evidence="2">
    <name>p12unnamed</name>
</geneLocation>
<evidence type="ECO:0000313" key="2">
    <source>
        <dbReference type="EMBL" id="PNQ97152.1"/>
    </source>
</evidence>
<gene>
    <name evidence="2" type="ORF">C1S70_19815</name>
</gene>
<dbReference type="Gene3D" id="1.20.58.220">
    <property type="entry name" value="Phosphate transport system protein phou homolog 2, domain 2"/>
    <property type="match status" value="1"/>
</dbReference>
<dbReference type="EMBL" id="POWG01000022">
    <property type="protein sequence ID" value="PNQ97152.1"/>
    <property type="molecule type" value="Genomic_DNA"/>
</dbReference>
<dbReference type="PANTHER" id="PTHR37298">
    <property type="entry name" value="UPF0111 PROTEIN YKAA"/>
    <property type="match status" value="1"/>
</dbReference>
<comment type="caution">
    <text evidence="2">The sequence shown here is derived from an EMBL/GenBank/DDBJ whole genome shotgun (WGS) entry which is preliminary data.</text>
</comment>
<dbReference type="GeneID" id="56448863"/>
<evidence type="ECO:0000256" key="1">
    <source>
        <dbReference type="ARBA" id="ARBA00008591"/>
    </source>
</evidence>
<dbReference type="Proteomes" id="UP000236268">
    <property type="component" value="Unassembled WGS sequence"/>
</dbReference>
<dbReference type="InterPro" id="IPR018445">
    <property type="entry name" value="Put_Phosphate_transp_reg"/>
</dbReference>
<dbReference type="InterPro" id="IPR052912">
    <property type="entry name" value="UPF0111_domain"/>
</dbReference>
<accession>A0A0P0EXB8</accession>
<dbReference type="Pfam" id="PF01865">
    <property type="entry name" value="PhoU_div"/>
    <property type="match status" value="1"/>
</dbReference>
<dbReference type="AlphaFoldDB" id="A0A0P0EXB8"/>
<reference evidence="2 3" key="1">
    <citation type="submission" date="2018-01" db="EMBL/GenBank/DDBJ databases">
        <title>Whole genome sequence of Azospirillum brasilense REC3 isolated from strawberry roots.</title>
        <authorList>
            <person name="Fontana C.A."/>
            <person name="Salazar S.M."/>
            <person name="Bassi D."/>
            <person name="Puglisi E."/>
            <person name="Lovaisa N.C."/>
            <person name="Toffoli L.M."/>
            <person name="Pedraza R."/>
            <person name="Cocconcelli P.S."/>
        </authorList>
    </citation>
    <scope>NUCLEOTIDE SEQUENCE [LARGE SCALE GENOMIC DNA]</scope>
    <source>
        <strain evidence="2 3">REC3</strain>
        <plasmid evidence="2">p12unnamed</plasmid>
    </source>
</reference>
<dbReference type="PANTHER" id="PTHR37298:SF1">
    <property type="entry name" value="UPF0111 PROTEIN YKAA"/>
    <property type="match status" value="1"/>
</dbReference>
<dbReference type="InterPro" id="IPR038078">
    <property type="entry name" value="PhoU-like_sf"/>
</dbReference>
<organism evidence="2 3">
    <name type="scientific">Azospirillum argentinense</name>
    <dbReference type="NCBI Taxonomy" id="2970906"/>
    <lineage>
        <taxon>Bacteria</taxon>
        <taxon>Pseudomonadati</taxon>
        <taxon>Pseudomonadota</taxon>
        <taxon>Alphaproteobacteria</taxon>
        <taxon>Rhodospirillales</taxon>
        <taxon>Azospirillaceae</taxon>
        <taxon>Azospirillum</taxon>
    </lineage>
</organism>
<protein>
    <submittedName>
        <fullName evidence="2">DUF47 domain-containing protein</fullName>
    </submittedName>
</protein>
<name>A0A0P0EXB8_9PROT</name>
<evidence type="ECO:0000313" key="3">
    <source>
        <dbReference type="Proteomes" id="UP000236268"/>
    </source>
</evidence>
<proteinExistence type="inferred from homology"/>